<dbReference type="Proteomes" id="UP000654993">
    <property type="component" value="Unassembled WGS sequence"/>
</dbReference>
<feature type="signal peptide" evidence="1">
    <location>
        <begin position="1"/>
        <end position="21"/>
    </location>
</feature>
<evidence type="ECO:0000313" key="2">
    <source>
        <dbReference type="EMBL" id="GFR39564.1"/>
    </source>
</evidence>
<evidence type="ECO:0000256" key="1">
    <source>
        <dbReference type="SAM" id="SignalP"/>
    </source>
</evidence>
<keyword evidence="3" id="KW-1185">Reference proteome</keyword>
<sequence>MRKILAFMIALSLLLPTQAFALNPVAQDLESIVAQLSIISDGLTVQQIRDIIQSTSEELGLPEEYIANQILYEASYSLTKAHEAQLRNITPMGSSGGGGGSETTYPLDSSNKGDIFFETASTAGIEHGHVGLYYSDNILVESMPGDGVRTIDRSNKAVASGAKILAVKDTAASTSQKEAAVDWAYSRVGDAYSYNFISNRLTTCDKEKNCSKLVWCAYKIEADIDLDANGGLGVYPTDIRDSNLVTTIKSY</sequence>
<feature type="chain" id="PRO_5037067994" evidence="1">
    <location>
        <begin position="22"/>
        <end position="251"/>
    </location>
</feature>
<proteinExistence type="predicted"/>
<reference evidence="2" key="2">
    <citation type="journal article" date="2021" name="Data Brief">
        <title>Draft genome sequence data of the facultative, thermophilic, xylanolytic bacterium Paenibacillus sp. strain DA-C8.</title>
        <authorList>
            <person name="Chhe C."/>
            <person name="Uke A."/>
            <person name="Baramee S."/>
            <person name="Ungkulpasvich U."/>
            <person name="Tachaapaikoon C."/>
            <person name="Pason P."/>
            <person name="Waeonukul R."/>
            <person name="Ratanakhanokchai K."/>
            <person name="Kosugi A."/>
        </authorList>
    </citation>
    <scope>NUCLEOTIDE SEQUENCE</scope>
    <source>
        <strain evidence="2">DA-C8</strain>
    </source>
</reference>
<dbReference type="AlphaFoldDB" id="A0A916QIL1"/>
<organism evidence="2 3">
    <name type="scientific">Insulibacter thermoxylanivorax</name>
    <dbReference type="NCBI Taxonomy" id="2749268"/>
    <lineage>
        <taxon>Bacteria</taxon>
        <taxon>Bacillati</taxon>
        <taxon>Bacillota</taxon>
        <taxon>Bacilli</taxon>
        <taxon>Bacillales</taxon>
        <taxon>Paenibacillaceae</taxon>
        <taxon>Insulibacter</taxon>
    </lineage>
</organism>
<dbReference type="Gene3D" id="3.90.1720.10">
    <property type="entry name" value="endopeptidase domain like (from Nostoc punctiforme)"/>
    <property type="match status" value="1"/>
</dbReference>
<evidence type="ECO:0000313" key="3">
    <source>
        <dbReference type="Proteomes" id="UP000654993"/>
    </source>
</evidence>
<dbReference type="SUPFAM" id="SSF54001">
    <property type="entry name" value="Cysteine proteinases"/>
    <property type="match status" value="1"/>
</dbReference>
<comment type="caution">
    <text evidence="2">The sequence shown here is derived from an EMBL/GenBank/DDBJ whole genome shotgun (WGS) entry which is preliminary data.</text>
</comment>
<name>A0A916QIL1_9BACL</name>
<gene>
    <name evidence="2" type="ORF">PRECH8_28600</name>
</gene>
<dbReference type="InterPro" id="IPR024453">
    <property type="entry name" value="Peptidase_C92"/>
</dbReference>
<dbReference type="EMBL" id="BMAQ01000059">
    <property type="protein sequence ID" value="GFR39564.1"/>
    <property type="molecule type" value="Genomic_DNA"/>
</dbReference>
<reference evidence="2" key="1">
    <citation type="submission" date="2020-08" db="EMBL/GenBank/DDBJ databases">
        <authorList>
            <person name="Uke A."/>
            <person name="Chhe C."/>
            <person name="Baramee S."/>
            <person name="Kosugi A."/>
        </authorList>
    </citation>
    <scope>NUCLEOTIDE SEQUENCE</scope>
    <source>
        <strain evidence="2">DA-C8</strain>
    </source>
</reference>
<accession>A0A916QIL1</accession>
<dbReference type="Pfam" id="PF05708">
    <property type="entry name" value="Peptidase_C92"/>
    <property type="match status" value="1"/>
</dbReference>
<keyword evidence="1" id="KW-0732">Signal</keyword>
<dbReference type="RefSeq" id="WP_200967755.1">
    <property type="nucleotide sequence ID" value="NZ_BMAQ01000059.1"/>
</dbReference>
<dbReference type="InterPro" id="IPR038765">
    <property type="entry name" value="Papain-like_cys_pep_sf"/>
</dbReference>
<protein>
    <submittedName>
        <fullName evidence="2">Uncharacterized protein</fullName>
    </submittedName>
</protein>